<accession>A0AAV7PY50</accession>
<evidence type="ECO:0000313" key="2">
    <source>
        <dbReference type="EMBL" id="KAJ1132047.1"/>
    </source>
</evidence>
<keyword evidence="3" id="KW-1185">Reference proteome</keyword>
<protein>
    <submittedName>
        <fullName evidence="2">Uncharacterized protein</fullName>
    </submittedName>
</protein>
<reference evidence="2" key="1">
    <citation type="journal article" date="2022" name="bioRxiv">
        <title>Sequencing and chromosome-scale assembly of the giantPleurodeles waltlgenome.</title>
        <authorList>
            <person name="Brown T."/>
            <person name="Elewa A."/>
            <person name="Iarovenko S."/>
            <person name="Subramanian E."/>
            <person name="Araus A.J."/>
            <person name="Petzold A."/>
            <person name="Susuki M."/>
            <person name="Suzuki K.-i.T."/>
            <person name="Hayashi T."/>
            <person name="Toyoda A."/>
            <person name="Oliveira C."/>
            <person name="Osipova E."/>
            <person name="Leigh N.D."/>
            <person name="Simon A."/>
            <person name="Yun M.H."/>
        </authorList>
    </citation>
    <scope>NUCLEOTIDE SEQUENCE</scope>
    <source>
        <strain evidence="2">20211129_DDA</strain>
        <tissue evidence="2">Liver</tissue>
    </source>
</reference>
<gene>
    <name evidence="2" type="ORF">NDU88_010377</name>
</gene>
<proteinExistence type="predicted"/>
<evidence type="ECO:0000256" key="1">
    <source>
        <dbReference type="SAM" id="MobiDB-lite"/>
    </source>
</evidence>
<comment type="caution">
    <text evidence="2">The sequence shown here is derived from an EMBL/GenBank/DDBJ whole genome shotgun (WGS) entry which is preliminary data.</text>
</comment>
<sequence length="98" mass="10488">MLVDVETLVGGSGSSSSDCQETPRERREHSGMRDMRVPGALLPRPCYTPTFIFPQGWTDGQRCGAPPLSSAPQRLLPLTASCCLLVACPELGARNQAS</sequence>
<feature type="compositionally biased region" description="Basic and acidic residues" evidence="1">
    <location>
        <begin position="21"/>
        <end position="36"/>
    </location>
</feature>
<dbReference type="Proteomes" id="UP001066276">
    <property type="component" value="Chromosome 7"/>
</dbReference>
<dbReference type="EMBL" id="JANPWB010000011">
    <property type="protein sequence ID" value="KAJ1132047.1"/>
    <property type="molecule type" value="Genomic_DNA"/>
</dbReference>
<name>A0AAV7PY50_PLEWA</name>
<evidence type="ECO:0000313" key="3">
    <source>
        <dbReference type="Proteomes" id="UP001066276"/>
    </source>
</evidence>
<dbReference type="AlphaFoldDB" id="A0AAV7PY50"/>
<organism evidence="2 3">
    <name type="scientific">Pleurodeles waltl</name>
    <name type="common">Iberian ribbed newt</name>
    <dbReference type="NCBI Taxonomy" id="8319"/>
    <lineage>
        <taxon>Eukaryota</taxon>
        <taxon>Metazoa</taxon>
        <taxon>Chordata</taxon>
        <taxon>Craniata</taxon>
        <taxon>Vertebrata</taxon>
        <taxon>Euteleostomi</taxon>
        <taxon>Amphibia</taxon>
        <taxon>Batrachia</taxon>
        <taxon>Caudata</taxon>
        <taxon>Salamandroidea</taxon>
        <taxon>Salamandridae</taxon>
        <taxon>Pleurodelinae</taxon>
        <taxon>Pleurodeles</taxon>
    </lineage>
</organism>
<feature type="region of interest" description="Disordered" evidence="1">
    <location>
        <begin position="1"/>
        <end position="38"/>
    </location>
</feature>